<dbReference type="Proteomes" id="UP000288859">
    <property type="component" value="Unassembled WGS sequence"/>
</dbReference>
<feature type="region of interest" description="Disordered" evidence="6">
    <location>
        <begin position="157"/>
        <end position="181"/>
    </location>
</feature>
<feature type="region of interest" description="Disordered" evidence="6">
    <location>
        <begin position="1"/>
        <end position="87"/>
    </location>
</feature>
<sequence>MSNASHTPPDIVTNDETNPERHHPGRFRFKTPRDDSDQAHNDVNGRKRHRRHHESSHRRRKRRRPSPPVEDGRQHRGHSTEHLSTEQAFRESLFDALGDDEGATFWEGVYGQPIHQYADTYTNQDTGELERMSEDEYAQYVRRKMWEKSWEGIEAAKEQRKAEQEEERRRLREERARTGSRHTYGHKEDAFEGQIEASLRRGRRRKEQKRWQELWQDYLARWTELQTMANDRPVSNQGDDQFTLRHQIAWPVETGKRKDVSREEIEKFVRQGNSSQDTDEETADEFMSKIKKERVRWHPDKIQQRYGFMAIDENTLQGVTAVFQVFDSIWNELRQPP</sequence>
<dbReference type="AlphaFoldDB" id="A0A438N3X9"/>
<protein>
    <recommendedName>
        <fullName evidence="9">J domain-containing protein</fullName>
    </recommendedName>
</protein>
<comment type="caution">
    <text evidence="7">The sequence shown here is derived from an EMBL/GenBank/DDBJ whole genome shotgun (WGS) entry which is preliminary data.</text>
</comment>
<evidence type="ECO:0000256" key="5">
    <source>
        <dbReference type="ARBA" id="ARBA00023242"/>
    </source>
</evidence>
<proteinExistence type="predicted"/>
<dbReference type="GO" id="GO:0005634">
    <property type="term" value="C:nucleus"/>
    <property type="evidence" value="ECO:0007669"/>
    <property type="project" value="UniProtKB-SubCell"/>
</dbReference>
<evidence type="ECO:0000256" key="3">
    <source>
        <dbReference type="ARBA" id="ARBA00022737"/>
    </source>
</evidence>
<keyword evidence="5" id="KW-0539">Nucleus</keyword>
<feature type="compositionally biased region" description="Basic residues" evidence="6">
    <location>
        <begin position="46"/>
        <end position="65"/>
    </location>
</feature>
<evidence type="ECO:0000313" key="8">
    <source>
        <dbReference type="Proteomes" id="UP000288859"/>
    </source>
</evidence>
<dbReference type="PANTHER" id="PTHR15263">
    <property type="entry name" value="I-KAPPA-B-LIKE PROTEIN IKBL"/>
    <property type="match status" value="1"/>
</dbReference>
<evidence type="ECO:0008006" key="9">
    <source>
        <dbReference type="Google" id="ProtNLM"/>
    </source>
</evidence>
<dbReference type="EMBL" id="NAJM01000023">
    <property type="protein sequence ID" value="RVX70459.1"/>
    <property type="molecule type" value="Genomic_DNA"/>
</dbReference>
<keyword evidence="4" id="KW-0040">ANK repeat</keyword>
<evidence type="ECO:0000256" key="4">
    <source>
        <dbReference type="ARBA" id="ARBA00023043"/>
    </source>
</evidence>
<keyword evidence="3" id="KW-0677">Repeat</keyword>
<organism evidence="7 8">
    <name type="scientific">Exophiala mesophila</name>
    <name type="common">Black yeast-like fungus</name>
    <dbReference type="NCBI Taxonomy" id="212818"/>
    <lineage>
        <taxon>Eukaryota</taxon>
        <taxon>Fungi</taxon>
        <taxon>Dikarya</taxon>
        <taxon>Ascomycota</taxon>
        <taxon>Pezizomycotina</taxon>
        <taxon>Eurotiomycetes</taxon>
        <taxon>Chaetothyriomycetidae</taxon>
        <taxon>Chaetothyriales</taxon>
        <taxon>Herpotrichiellaceae</taxon>
        <taxon>Exophiala</taxon>
    </lineage>
</organism>
<dbReference type="VEuPathDB" id="FungiDB:PV10_06544"/>
<feature type="compositionally biased region" description="Basic and acidic residues" evidence="6">
    <location>
        <begin position="31"/>
        <end position="45"/>
    </location>
</feature>
<evidence type="ECO:0000256" key="2">
    <source>
        <dbReference type="ARBA" id="ARBA00022553"/>
    </source>
</evidence>
<comment type="subcellular location">
    <subcellularLocation>
        <location evidence="1">Nucleus</location>
    </subcellularLocation>
</comment>
<evidence type="ECO:0000313" key="7">
    <source>
        <dbReference type="EMBL" id="RVX70459.1"/>
    </source>
</evidence>
<dbReference type="PANTHER" id="PTHR15263:SF1">
    <property type="entry name" value="NF-KAPPA-B INHIBITOR-LIKE PROTEIN 1"/>
    <property type="match status" value="1"/>
</dbReference>
<evidence type="ECO:0000256" key="6">
    <source>
        <dbReference type="SAM" id="MobiDB-lite"/>
    </source>
</evidence>
<dbReference type="OrthoDB" id="412109at2759"/>
<name>A0A438N3X9_EXOME</name>
<evidence type="ECO:0000256" key="1">
    <source>
        <dbReference type="ARBA" id="ARBA00004123"/>
    </source>
</evidence>
<feature type="compositionally biased region" description="Basic and acidic residues" evidence="6">
    <location>
        <begin position="70"/>
        <end position="87"/>
    </location>
</feature>
<accession>A0A438N3X9</accession>
<feature type="compositionally biased region" description="Basic and acidic residues" evidence="6">
    <location>
        <begin position="157"/>
        <end position="177"/>
    </location>
</feature>
<dbReference type="GO" id="GO:0043124">
    <property type="term" value="P:negative regulation of canonical NF-kappaB signal transduction"/>
    <property type="evidence" value="ECO:0007669"/>
    <property type="project" value="InterPro"/>
</dbReference>
<dbReference type="InterPro" id="IPR038753">
    <property type="entry name" value="NFKBIL1"/>
</dbReference>
<reference evidence="7 8" key="1">
    <citation type="submission" date="2017-03" db="EMBL/GenBank/DDBJ databases">
        <title>Genomes of endolithic fungi from Antarctica.</title>
        <authorList>
            <person name="Coleine C."/>
            <person name="Masonjones S."/>
            <person name="Stajich J.E."/>
        </authorList>
    </citation>
    <scope>NUCLEOTIDE SEQUENCE [LARGE SCALE GENOMIC DNA]</scope>
    <source>
        <strain evidence="7 8">CCFEE 6314</strain>
    </source>
</reference>
<keyword evidence="2" id="KW-0597">Phosphoprotein</keyword>
<gene>
    <name evidence="7" type="ORF">B0A52_05958</name>
</gene>